<dbReference type="Pfam" id="PF02798">
    <property type="entry name" value="GST_N"/>
    <property type="match status" value="1"/>
</dbReference>
<evidence type="ECO:0000256" key="2">
    <source>
        <dbReference type="ARBA" id="ARBA00022917"/>
    </source>
</evidence>
<dbReference type="FunFam" id="3.30.70.1010:FF:000001">
    <property type="entry name" value="Elongation factor 1-gamma 1"/>
    <property type="match status" value="1"/>
</dbReference>
<dbReference type="EMBL" id="GDJX01013964">
    <property type="protein sequence ID" value="JAT53972.1"/>
    <property type="molecule type" value="Transcribed_RNA"/>
</dbReference>
<feature type="non-terminal residue" evidence="8">
    <location>
        <position position="1"/>
    </location>
</feature>
<dbReference type="Gene3D" id="3.40.30.10">
    <property type="entry name" value="Glutaredoxin"/>
    <property type="match status" value="1"/>
</dbReference>
<evidence type="ECO:0000313" key="8">
    <source>
        <dbReference type="EMBL" id="JAT53972.1"/>
    </source>
</evidence>
<dbReference type="Gene3D" id="1.20.1050.10">
    <property type="match status" value="1"/>
</dbReference>
<feature type="domain" description="GST C-terminal" evidence="7">
    <location>
        <begin position="102"/>
        <end position="240"/>
    </location>
</feature>
<dbReference type="FunFam" id="1.20.1050.10:FF:000006">
    <property type="entry name" value="Elongation factor 1 gamma"/>
    <property type="match status" value="1"/>
</dbReference>
<dbReference type="SUPFAM" id="SSF47616">
    <property type="entry name" value="GST C-terminal domain-like"/>
    <property type="match status" value="1"/>
</dbReference>
<evidence type="ECO:0000256" key="4">
    <source>
        <dbReference type="SAM" id="MobiDB-lite"/>
    </source>
</evidence>
<evidence type="ECO:0000256" key="1">
    <source>
        <dbReference type="ARBA" id="ARBA00022768"/>
    </source>
</evidence>
<dbReference type="AlphaFoldDB" id="A0A1D1YH73"/>
<reference evidence="8" key="1">
    <citation type="submission" date="2015-07" db="EMBL/GenBank/DDBJ databases">
        <title>Transcriptome Assembly of Anthurium amnicola.</title>
        <authorList>
            <person name="Suzuki J."/>
        </authorList>
    </citation>
    <scope>NUCLEOTIDE SEQUENCE</scope>
</reference>
<evidence type="ECO:0000259" key="7">
    <source>
        <dbReference type="PROSITE" id="PS50405"/>
    </source>
</evidence>
<dbReference type="Gene3D" id="3.30.70.1010">
    <property type="entry name" value="Translation elongation factor EF1B, gamma chain, conserved domain"/>
    <property type="match status" value="1"/>
</dbReference>
<keyword evidence="1 3" id="KW-0251">Elongation factor</keyword>
<feature type="compositionally biased region" description="Basic and acidic residues" evidence="4">
    <location>
        <begin position="233"/>
        <end position="255"/>
    </location>
</feature>
<dbReference type="CDD" id="cd03181">
    <property type="entry name" value="GST_C_EF1Bgamma_like"/>
    <property type="match status" value="1"/>
</dbReference>
<sequence length="426" mass="48580">LLYPFSQFAQSSQKMATFGKLYGQANSPRVYEVLLTATYAGIDVKLIEIESASKQSSEYQAKFPHDRLPTFESDNGVVLHESGGISFYIASQQENSPLLGKNKAETAQVVQYLLFANVEIAPYVKTWIEPILGKSSYNKPAHNQAVDNLKKSLTSLEKVLQKKTFLVGERITLADIAVSSALYSAFKMVLDVEFRKNYKNVTRWYVTLINQPNFKVLADASLVDVAQAWIPPKKEPKKDQKKEQQPKKEKAKQAEDDAEEDTPPPPKPKSKLDLLPPSTFVLDEWKRFYSNNKTRPDAIEWFWKHFDPEGYSIWRVDYKYNEELTKIFMSSNLIGGFYNRLERARKYAFGSLLVLGEDNNSEIAGYFVIRGQEIPEEVTDAADFESYTFVKVVDPKDPAVRKNFEDFIAWDGDFNGKAFGDGKIFK</sequence>
<dbReference type="SUPFAM" id="SSF52833">
    <property type="entry name" value="Thioredoxin-like"/>
    <property type="match status" value="1"/>
</dbReference>
<dbReference type="PANTHER" id="PTHR43986:SF1">
    <property type="entry name" value="ELONGATION FACTOR 1-GAMMA"/>
    <property type="match status" value="1"/>
</dbReference>
<dbReference type="Pfam" id="PF00647">
    <property type="entry name" value="EF1G"/>
    <property type="match status" value="1"/>
</dbReference>
<dbReference type="PROSITE" id="PS50040">
    <property type="entry name" value="EF1G_C"/>
    <property type="match status" value="1"/>
</dbReference>
<dbReference type="PANTHER" id="PTHR43986">
    <property type="entry name" value="ELONGATION FACTOR 1-GAMMA"/>
    <property type="match status" value="1"/>
</dbReference>
<dbReference type="SMART" id="SM01183">
    <property type="entry name" value="EF1G"/>
    <property type="match status" value="1"/>
</dbReference>
<dbReference type="SFLD" id="SFLDS00019">
    <property type="entry name" value="Glutathione_Transferase_(cytos"/>
    <property type="match status" value="1"/>
</dbReference>
<evidence type="ECO:0000259" key="5">
    <source>
        <dbReference type="PROSITE" id="PS50040"/>
    </source>
</evidence>
<dbReference type="InterPro" id="IPR010987">
    <property type="entry name" value="Glutathione-S-Trfase_C-like"/>
</dbReference>
<name>A0A1D1YH73_9ARAE</name>
<gene>
    <name evidence="8" type="primary">EEF1G_3</name>
    <name evidence="8" type="ORF">g.21838</name>
</gene>
<feature type="domain" description="EF-1-gamma C-terminal" evidence="5">
    <location>
        <begin position="268"/>
        <end position="426"/>
    </location>
</feature>
<dbReference type="Pfam" id="PF00043">
    <property type="entry name" value="GST_C"/>
    <property type="match status" value="1"/>
</dbReference>
<keyword evidence="2 3" id="KW-0648">Protein biosynthesis</keyword>
<dbReference type="FunFam" id="3.40.30.10:FF:000142">
    <property type="entry name" value="Elongation factor 1 gamma"/>
    <property type="match status" value="1"/>
</dbReference>
<dbReference type="PROSITE" id="PS50405">
    <property type="entry name" value="GST_CTER"/>
    <property type="match status" value="1"/>
</dbReference>
<organism evidence="8">
    <name type="scientific">Anthurium amnicola</name>
    <dbReference type="NCBI Taxonomy" id="1678845"/>
    <lineage>
        <taxon>Eukaryota</taxon>
        <taxon>Viridiplantae</taxon>
        <taxon>Streptophyta</taxon>
        <taxon>Embryophyta</taxon>
        <taxon>Tracheophyta</taxon>
        <taxon>Spermatophyta</taxon>
        <taxon>Magnoliopsida</taxon>
        <taxon>Liliopsida</taxon>
        <taxon>Araceae</taxon>
        <taxon>Pothoideae</taxon>
        <taxon>Potheae</taxon>
        <taxon>Anthurium</taxon>
    </lineage>
</organism>
<dbReference type="SUPFAM" id="SSF89942">
    <property type="entry name" value="eEF1-gamma domain"/>
    <property type="match status" value="1"/>
</dbReference>
<evidence type="ECO:0000259" key="6">
    <source>
        <dbReference type="PROSITE" id="PS50404"/>
    </source>
</evidence>
<dbReference type="PROSITE" id="PS50404">
    <property type="entry name" value="GST_NTER"/>
    <property type="match status" value="1"/>
</dbReference>
<protein>
    <submittedName>
        <fullName evidence="8">Elongation factor 1-gamma</fullName>
    </submittedName>
</protein>
<dbReference type="InterPro" id="IPR001662">
    <property type="entry name" value="EF1B_G_C"/>
</dbReference>
<dbReference type="InterPro" id="IPR036249">
    <property type="entry name" value="Thioredoxin-like_sf"/>
</dbReference>
<dbReference type="InterPro" id="IPR004046">
    <property type="entry name" value="GST_C"/>
</dbReference>
<feature type="domain" description="GST N-terminal" evidence="6">
    <location>
        <begin position="17"/>
        <end position="97"/>
    </location>
</feature>
<evidence type="ECO:0000256" key="3">
    <source>
        <dbReference type="PROSITE-ProRule" id="PRU00519"/>
    </source>
</evidence>
<dbReference type="GO" id="GO:0005737">
    <property type="term" value="C:cytoplasm"/>
    <property type="evidence" value="ECO:0007669"/>
    <property type="project" value="TreeGrafter"/>
</dbReference>
<dbReference type="InterPro" id="IPR040079">
    <property type="entry name" value="Glutathione_S-Trfase"/>
</dbReference>
<dbReference type="InterPro" id="IPR050802">
    <property type="entry name" value="EF-GSTs"/>
</dbReference>
<dbReference type="InterPro" id="IPR036433">
    <property type="entry name" value="EF1B_G_C_sf"/>
</dbReference>
<dbReference type="GO" id="GO:0003746">
    <property type="term" value="F:translation elongation factor activity"/>
    <property type="evidence" value="ECO:0007669"/>
    <property type="project" value="UniProtKB-UniRule"/>
</dbReference>
<dbReference type="GO" id="GO:0005634">
    <property type="term" value="C:nucleus"/>
    <property type="evidence" value="ECO:0007669"/>
    <property type="project" value="TreeGrafter"/>
</dbReference>
<accession>A0A1D1YH73</accession>
<dbReference type="SFLD" id="SFLDG00358">
    <property type="entry name" value="Main_(cytGST)"/>
    <property type="match status" value="1"/>
</dbReference>
<feature type="region of interest" description="Disordered" evidence="4">
    <location>
        <begin position="233"/>
        <end position="275"/>
    </location>
</feature>
<dbReference type="InterPro" id="IPR004045">
    <property type="entry name" value="Glutathione_S-Trfase_N"/>
</dbReference>
<dbReference type="InterPro" id="IPR036282">
    <property type="entry name" value="Glutathione-S-Trfase_C_sf"/>
</dbReference>
<proteinExistence type="predicted"/>